<name>A0A3M9YEZ3_9PEZI</name>
<dbReference type="GO" id="GO:0005524">
    <property type="term" value="F:ATP binding"/>
    <property type="evidence" value="ECO:0007669"/>
    <property type="project" value="UniProtKB-KW"/>
</dbReference>
<comment type="caution">
    <text evidence="10">The sequence shown here is derived from an EMBL/GenBank/DDBJ whole genome shotgun (WGS) entry which is preliminary data.</text>
</comment>
<evidence type="ECO:0000313" key="10">
    <source>
        <dbReference type="EMBL" id="RNJ57680.1"/>
    </source>
</evidence>
<dbReference type="GeneID" id="39609309"/>
<evidence type="ECO:0000256" key="7">
    <source>
        <dbReference type="ARBA" id="ARBA00022840"/>
    </source>
</evidence>
<evidence type="ECO:0000256" key="3">
    <source>
        <dbReference type="ARBA" id="ARBA00022679"/>
    </source>
</evidence>
<dbReference type="PANTHER" id="PTHR32057">
    <property type="entry name" value="PROTEIN ADENYLYLTRANSFERASE SELO, MITOCHONDRIAL"/>
    <property type="match status" value="1"/>
</dbReference>
<evidence type="ECO:0000313" key="11">
    <source>
        <dbReference type="Proteomes" id="UP000267145"/>
    </source>
</evidence>
<dbReference type="EMBL" id="RBVV01000036">
    <property type="protein sequence ID" value="RNJ57680.1"/>
    <property type="molecule type" value="Genomic_DNA"/>
</dbReference>
<comment type="similarity">
    <text evidence="2">Belongs to the SELO family.</text>
</comment>
<dbReference type="GO" id="GO:0070733">
    <property type="term" value="F:AMPylase activity"/>
    <property type="evidence" value="ECO:0007669"/>
    <property type="project" value="TreeGrafter"/>
</dbReference>
<organism evidence="10 11">
    <name type="scientific">Verticillium nonalfalfae</name>
    <dbReference type="NCBI Taxonomy" id="1051616"/>
    <lineage>
        <taxon>Eukaryota</taxon>
        <taxon>Fungi</taxon>
        <taxon>Dikarya</taxon>
        <taxon>Ascomycota</taxon>
        <taxon>Pezizomycotina</taxon>
        <taxon>Sordariomycetes</taxon>
        <taxon>Hypocreomycetidae</taxon>
        <taxon>Glomerellales</taxon>
        <taxon>Plectosphaerellaceae</taxon>
        <taxon>Verticillium</taxon>
    </lineage>
</organism>
<dbReference type="RefSeq" id="XP_028495838.1">
    <property type="nucleotide sequence ID" value="XM_028639770.1"/>
</dbReference>
<sequence length="81" mass="9395">AVNPNFVPRNWVLDEIIRRVEKDGERDVLRRAMHMALHPFEDAWHGETVEGTVYEGDQEEEARWVGDVPKLERAMQCSCSS</sequence>
<feature type="non-terminal residue" evidence="10">
    <location>
        <position position="1"/>
    </location>
</feature>
<keyword evidence="7" id="KW-0067">ATP-binding</keyword>
<evidence type="ECO:0000256" key="9">
    <source>
        <dbReference type="ARBA" id="ARBA00031547"/>
    </source>
</evidence>
<dbReference type="AlphaFoldDB" id="A0A3M9YEZ3"/>
<keyword evidence="5" id="KW-0479">Metal-binding</keyword>
<keyword evidence="6" id="KW-0547">Nucleotide-binding</keyword>
<evidence type="ECO:0000256" key="1">
    <source>
        <dbReference type="ARBA" id="ARBA00001946"/>
    </source>
</evidence>
<comment type="cofactor">
    <cofactor evidence="1">
        <name>Mg(2+)</name>
        <dbReference type="ChEBI" id="CHEBI:18420"/>
    </cofactor>
</comment>
<evidence type="ECO:0000256" key="8">
    <source>
        <dbReference type="ARBA" id="ARBA00022842"/>
    </source>
</evidence>
<keyword evidence="4" id="KW-0548">Nucleotidyltransferase</keyword>
<proteinExistence type="inferred from homology"/>
<dbReference type="GO" id="GO:0005739">
    <property type="term" value="C:mitochondrion"/>
    <property type="evidence" value="ECO:0007669"/>
    <property type="project" value="TreeGrafter"/>
</dbReference>
<dbReference type="Proteomes" id="UP000267145">
    <property type="component" value="Unassembled WGS sequence"/>
</dbReference>
<keyword evidence="11" id="KW-1185">Reference proteome</keyword>
<evidence type="ECO:0000256" key="5">
    <source>
        <dbReference type="ARBA" id="ARBA00022723"/>
    </source>
</evidence>
<evidence type="ECO:0000256" key="4">
    <source>
        <dbReference type="ARBA" id="ARBA00022695"/>
    </source>
</evidence>
<protein>
    <recommendedName>
        <fullName evidence="9">Selenoprotein O</fullName>
    </recommendedName>
</protein>
<gene>
    <name evidence="10" type="ORF">D7B24_005620</name>
</gene>
<keyword evidence="3" id="KW-0808">Transferase</keyword>
<dbReference type="PANTHER" id="PTHR32057:SF14">
    <property type="entry name" value="PROTEIN ADENYLYLTRANSFERASE SELO, MITOCHONDRIAL"/>
    <property type="match status" value="1"/>
</dbReference>
<keyword evidence="8" id="KW-0460">Magnesium</keyword>
<evidence type="ECO:0000256" key="6">
    <source>
        <dbReference type="ARBA" id="ARBA00022741"/>
    </source>
</evidence>
<dbReference type="GO" id="GO:0046872">
    <property type="term" value="F:metal ion binding"/>
    <property type="evidence" value="ECO:0007669"/>
    <property type="project" value="UniProtKB-KW"/>
</dbReference>
<accession>A0A3M9YEZ3</accession>
<evidence type="ECO:0000256" key="2">
    <source>
        <dbReference type="ARBA" id="ARBA00009747"/>
    </source>
</evidence>
<dbReference type="InterPro" id="IPR003846">
    <property type="entry name" value="SelO"/>
</dbReference>
<reference evidence="10 11" key="1">
    <citation type="submission" date="2018-10" db="EMBL/GenBank/DDBJ databases">
        <title>Genome sequence of Verticillium nonalfalfae VnAa140.</title>
        <authorList>
            <person name="Stajich J.E."/>
            <person name="Kasson M.T."/>
        </authorList>
    </citation>
    <scope>NUCLEOTIDE SEQUENCE [LARGE SCALE GENOMIC DNA]</scope>
    <source>
        <strain evidence="10 11">VnAa140</strain>
    </source>
</reference>